<dbReference type="NCBIfam" id="TIGR01704">
    <property type="entry name" value="MTA_SAH-Nsdase"/>
    <property type="match status" value="1"/>
</dbReference>
<feature type="active site" description="Proton acceptor" evidence="6">
    <location>
        <position position="12"/>
    </location>
</feature>
<dbReference type="InterPro" id="IPR035994">
    <property type="entry name" value="Nucleoside_phosphorylase_sf"/>
</dbReference>
<dbReference type="NCBIfam" id="NF004079">
    <property type="entry name" value="PRK05584.1"/>
    <property type="match status" value="1"/>
</dbReference>
<dbReference type="EMBL" id="SNYQ01000007">
    <property type="protein sequence ID" value="TDQ57027.1"/>
    <property type="molecule type" value="Genomic_DNA"/>
</dbReference>
<comment type="caution">
    <text evidence="8">The sequence shown here is derived from an EMBL/GenBank/DDBJ whole genome shotgun (WGS) entry which is preliminary data.</text>
</comment>
<feature type="binding site" evidence="6">
    <location>
        <position position="78"/>
    </location>
    <ligand>
        <name>substrate</name>
    </ligand>
</feature>
<evidence type="ECO:0000256" key="3">
    <source>
        <dbReference type="ARBA" id="ARBA00022801"/>
    </source>
</evidence>
<dbReference type="Proteomes" id="UP000295657">
    <property type="component" value="Unassembled WGS sequence"/>
</dbReference>
<name>A0A4R6VAT5_9PAST</name>
<dbReference type="SUPFAM" id="SSF53167">
    <property type="entry name" value="Purine and uridine phosphorylases"/>
    <property type="match status" value="1"/>
</dbReference>
<protein>
    <recommendedName>
        <fullName evidence="6">5'-methylthioadenosine/S-adenosylhomocysteine nucleosidase</fullName>
        <shortName evidence="6">MTA/SAH nucleosidase</shortName>
        <shortName evidence="6">MTAN</shortName>
        <ecNumber evidence="6">3.2.2.9</ecNumber>
    </recommendedName>
    <alternativeName>
        <fullName evidence="6">5'-deoxyadenosine nucleosidase</fullName>
        <shortName evidence="6">DOA nucleosidase</shortName>
        <shortName evidence="6">dAdo nucleosidase</shortName>
    </alternativeName>
    <alternativeName>
        <fullName evidence="6">5'-methylthioadenosine nucleosidase</fullName>
        <shortName evidence="6">MTA nucleosidase</shortName>
    </alternativeName>
    <alternativeName>
        <fullName evidence="6">S-adenosylhomocysteine nucleosidase</fullName>
        <shortName evidence="6">AdoHcy nucleosidase</shortName>
        <shortName evidence="6">SAH nucleosidase</shortName>
        <shortName evidence="6">SRH nucleosidase</shortName>
    </alternativeName>
</protein>
<dbReference type="FunFam" id="3.40.50.1580:FF:000001">
    <property type="entry name" value="MTA/SAH nucleosidase family protein"/>
    <property type="match status" value="1"/>
</dbReference>
<evidence type="ECO:0000256" key="2">
    <source>
        <dbReference type="ARBA" id="ARBA00022605"/>
    </source>
</evidence>
<dbReference type="GO" id="GO:0019284">
    <property type="term" value="P:L-methionine salvage from S-adenosylmethionine"/>
    <property type="evidence" value="ECO:0007669"/>
    <property type="project" value="TreeGrafter"/>
</dbReference>
<sequence length="236" mass="24952">MNIGIIGAMAQEIEILSNMMRERQLIRFGSVSLYQGYIGDKRVSLLQSGIGKVAAAIGTAMLLHTAKPDVVINTGSAGGVAEGLQIGDIVVSTHCCHHDADVTAFGYAKGQLPANPQKFISDPELTAVAARIARAQGHRVQFGLICSGDSFIHGGEALARIKNDFPEVIAVEMEAAAIAQTCHGFNVPFVVVRAISDGGDGKAEMSFEEFLPIAAENSSQMVVAMLEQLGKKPSEE</sequence>
<dbReference type="EC" id="3.2.2.9" evidence="6"/>
<keyword evidence="4 6" id="KW-0486">Methionine biosynthesis</keyword>
<keyword evidence="9" id="KW-1185">Reference proteome</keyword>
<dbReference type="UniPathway" id="UPA00904">
    <property type="reaction ID" value="UER00871"/>
</dbReference>
<dbReference type="GO" id="GO:0008782">
    <property type="term" value="F:adenosylhomocysteine nucleosidase activity"/>
    <property type="evidence" value="ECO:0007669"/>
    <property type="project" value="UniProtKB-UniRule"/>
</dbReference>
<dbReference type="PANTHER" id="PTHR46832">
    <property type="entry name" value="5'-METHYLTHIOADENOSINE/S-ADENOSYLHOMOCYSTEINE NUCLEOSIDASE"/>
    <property type="match status" value="1"/>
</dbReference>
<gene>
    <name evidence="6" type="primary">mtnN</name>
    <name evidence="8" type="ORF">EDC45_1697</name>
</gene>
<evidence type="ECO:0000313" key="8">
    <source>
        <dbReference type="EMBL" id="TDQ57027.1"/>
    </source>
</evidence>
<dbReference type="GO" id="GO:0019509">
    <property type="term" value="P:L-methionine salvage from methylthioadenosine"/>
    <property type="evidence" value="ECO:0007669"/>
    <property type="project" value="UniProtKB-UniRule"/>
</dbReference>
<feature type="binding site" evidence="6">
    <location>
        <position position="152"/>
    </location>
    <ligand>
        <name>substrate</name>
    </ligand>
</feature>
<dbReference type="GO" id="GO:0009164">
    <property type="term" value="P:nucleoside catabolic process"/>
    <property type="evidence" value="ECO:0007669"/>
    <property type="project" value="InterPro"/>
</dbReference>
<accession>A0A4R6VAT5</accession>
<reference evidence="8 9" key="1">
    <citation type="submission" date="2019-03" db="EMBL/GenBank/DDBJ databases">
        <title>Genomic Encyclopedia of Type Strains, Phase IV (KMG-IV): sequencing the most valuable type-strain genomes for metagenomic binning, comparative biology and taxonomic classification.</title>
        <authorList>
            <person name="Goeker M."/>
        </authorList>
    </citation>
    <scope>NUCLEOTIDE SEQUENCE [LARGE SCALE GENOMIC DNA]</scope>
    <source>
        <strain evidence="8 9">DSM 28403</strain>
    </source>
</reference>
<dbReference type="InterPro" id="IPR000845">
    <property type="entry name" value="Nucleoside_phosphorylase_d"/>
</dbReference>
<dbReference type="GO" id="GO:0005829">
    <property type="term" value="C:cytosol"/>
    <property type="evidence" value="ECO:0007669"/>
    <property type="project" value="TreeGrafter"/>
</dbReference>
<comment type="similarity">
    <text evidence="6">Belongs to the PNP/UDP phosphorylase family. MtnN subfamily.</text>
</comment>
<dbReference type="InterPro" id="IPR010049">
    <property type="entry name" value="MTA_SAH_Nsdase"/>
</dbReference>
<dbReference type="PANTHER" id="PTHR46832:SF1">
    <property type="entry name" value="5'-METHYLTHIOADENOSINE_S-ADENOSYLHOMOCYSTEINE NUCLEOSIDASE"/>
    <property type="match status" value="1"/>
</dbReference>
<dbReference type="OrthoDB" id="9792278at2"/>
<dbReference type="CDD" id="cd09008">
    <property type="entry name" value="MTAN"/>
    <property type="match status" value="1"/>
</dbReference>
<dbReference type="RefSeq" id="WP_133545391.1">
    <property type="nucleotide sequence ID" value="NZ_SNYQ01000007.1"/>
</dbReference>
<dbReference type="Gene3D" id="3.40.50.1580">
    <property type="entry name" value="Nucleoside phosphorylase domain"/>
    <property type="match status" value="1"/>
</dbReference>
<feature type="binding site" evidence="6">
    <location>
        <begin position="173"/>
        <end position="174"/>
    </location>
    <ligand>
        <name>substrate</name>
    </ligand>
</feature>
<comment type="catalytic activity">
    <reaction evidence="6">
        <text>S-adenosyl-L-homocysteine + H2O = S-(5-deoxy-D-ribos-5-yl)-L-homocysteine + adenine</text>
        <dbReference type="Rhea" id="RHEA:17805"/>
        <dbReference type="ChEBI" id="CHEBI:15377"/>
        <dbReference type="ChEBI" id="CHEBI:16708"/>
        <dbReference type="ChEBI" id="CHEBI:57856"/>
        <dbReference type="ChEBI" id="CHEBI:58195"/>
        <dbReference type="EC" id="3.2.2.9"/>
    </reaction>
</comment>
<dbReference type="HAMAP" id="MF_01684">
    <property type="entry name" value="Salvage_MtnN"/>
    <property type="match status" value="1"/>
</dbReference>
<comment type="catalytic activity">
    <reaction evidence="5">
        <text>5'-deoxyadenosine + H2O = 5-deoxy-D-ribose + adenine</text>
        <dbReference type="Rhea" id="RHEA:29859"/>
        <dbReference type="ChEBI" id="CHEBI:15377"/>
        <dbReference type="ChEBI" id="CHEBI:16708"/>
        <dbReference type="ChEBI" id="CHEBI:17319"/>
        <dbReference type="ChEBI" id="CHEBI:149540"/>
        <dbReference type="EC" id="3.2.2.9"/>
    </reaction>
    <physiologicalReaction direction="left-to-right" evidence="5">
        <dbReference type="Rhea" id="RHEA:29860"/>
    </physiologicalReaction>
</comment>
<proteinExistence type="inferred from homology"/>
<organism evidence="8 9">
    <name type="scientific">Mesocricetibacter intestinalis</name>
    <dbReference type="NCBI Taxonomy" id="1521930"/>
    <lineage>
        <taxon>Bacteria</taxon>
        <taxon>Pseudomonadati</taxon>
        <taxon>Pseudomonadota</taxon>
        <taxon>Gammaproteobacteria</taxon>
        <taxon>Pasteurellales</taxon>
        <taxon>Pasteurellaceae</taxon>
        <taxon>Mesocricetibacter</taxon>
    </lineage>
</organism>
<comment type="catalytic activity">
    <reaction evidence="6">
        <text>S-methyl-5'-thioadenosine + H2O = 5-(methylsulfanyl)-D-ribose + adenine</text>
        <dbReference type="Rhea" id="RHEA:13617"/>
        <dbReference type="ChEBI" id="CHEBI:15377"/>
        <dbReference type="ChEBI" id="CHEBI:16708"/>
        <dbReference type="ChEBI" id="CHEBI:17509"/>
        <dbReference type="ChEBI" id="CHEBI:78440"/>
        <dbReference type="EC" id="3.2.2.9"/>
    </reaction>
</comment>
<comment type="function">
    <text evidence="6">Catalyzes the irreversible cleavage of the glycosidic bond in both 5'-methylthioadenosine (MTA) and S-adenosylhomocysteine (SAH/AdoHcy) to adenine and the corresponding thioribose, 5'-methylthioribose and S-ribosylhomocysteine, respectively. Also cleaves 5'-deoxyadenosine, a toxic by-product of radical S-adenosylmethionine (SAM) enzymes, into 5-deoxyribose and adenine.</text>
</comment>
<comment type="pathway">
    <text evidence="1 6">Amino-acid biosynthesis; L-methionine biosynthesis via salvage pathway; S-methyl-5-thio-alpha-D-ribose 1-phosphate from S-methyl-5'-thioadenosine (hydrolase route): step 1/2.</text>
</comment>
<evidence type="ECO:0000256" key="5">
    <source>
        <dbReference type="ARBA" id="ARBA00050313"/>
    </source>
</evidence>
<evidence type="ECO:0000256" key="4">
    <source>
        <dbReference type="ARBA" id="ARBA00023167"/>
    </source>
</evidence>
<evidence type="ECO:0000313" key="9">
    <source>
        <dbReference type="Proteomes" id="UP000295657"/>
    </source>
</evidence>
<evidence type="ECO:0000256" key="6">
    <source>
        <dbReference type="HAMAP-Rule" id="MF_01684"/>
    </source>
</evidence>
<feature type="active site" description="Proton donor" evidence="6">
    <location>
        <position position="197"/>
    </location>
</feature>
<dbReference type="GO" id="GO:0008930">
    <property type="term" value="F:methylthioadenosine nucleosidase activity"/>
    <property type="evidence" value="ECO:0007669"/>
    <property type="project" value="UniProtKB-UniRule"/>
</dbReference>
<keyword evidence="2 6" id="KW-0028">Amino-acid biosynthesis</keyword>
<keyword evidence="3 6" id="KW-0378">Hydrolase</keyword>
<feature type="domain" description="Nucleoside phosphorylase" evidence="7">
    <location>
        <begin position="3"/>
        <end position="227"/>
    </location>
</feature>
<dbReference type="AlphaFoldDB" id="A0A4R6VAT5"/>
<evidence type="ECO:0000259" key="7">
    <source>
        <dbReference type="Pfam" id="PF01048"/>
    </source>
</evidence>
<dbReference type="Pfam" id="PF01048">
    <property type="entry name" value="PNP_UDP_1"/>
    <property type="match status" value="1"/>
</dbReference>
<evidence type="ECO:0000256" key="1">
    <source>
        <dbReference type="ARBA" id="ARBA00004945"/>
    </source>
</evidence>